<keyword evidence="3" id="KW-1185">Reference proteome</keyword>
<dbReference type="EMBL" id="BMAW01099871">
    <property type="protein sequence ID" value="GFS92046.1"/>
    <property type="molecule type" value="Genomic_DNA"/>
</dbReference>
<comment type="caution">
    <text evidence="2">The sequence shown here is derived from an EMBL/GenBank/DDBJ whole genome shotgun (WGS) entry which is preliminary data.</text>
</comment>
<keyword evidence="1" id="KW-0472">Membrane</keyword>
<dbReference type="Proteomes" id="UP000887013">
    <property type="component" value="Unassembled WGS sequence"/>
</dbReference>
<evidence type="ECO:0000313" key="2">
    <source>
        <dbReference type="EMBL" id="GFS92046.1"/>
    </source>
</evidence>
<feature type="transmembrane region" description="Helical" evidence="1">
    <location>
        <begin position="97"/>
        <end position="118"/>
    </location>
</feature>
<proteinExistence type="predicted"/>
<feature type="transmembrane region" description="Helical" evidence="1">
    <location>
        <begin position="260"/>
        <end position="281"/>
    </location>
</feature>
<name>A0A8X6N3J9_NEPPI</name>
<protein>
    <submittedName>
        <fullName evidence="2">Uncharacterized protein</fullName>
    </submittedName>
</protein>
<keyword evidence="1" id="KW-1133">Transmembrane helix</keyword>
<evidence type="ECO:0000313" key="3">
    <source>
        <dbReference type="Proteomes" id="UP000887013"/>
    </source>
</evidence>
<accession>A0A8X6N3J9</accession>
<sequence>METMPKPNFINGNKLFSFLWNSPKHTFKVILFVIVVSHSMWLIFVSRRQNDWALFIITLLQVSTYISLVRSREKIRLLLNKLSKISRTFLSVRKWRLLRISVLAYYVIMFSMDLHSQIAYFSSRFREYIRYDIHHTTSVPEKLKDHFIFIIDIFWVSVVMAHVMIGTFIGYYSYVCICIKSCIDKFVLISETLISQCDYQSLLSFHEDISQVMALANEFLPYPVFINVLCNMGALFAFSYIVTFYPPDDSMVYFMEGHRIIHSLMSLFLLMIPAAGCNRALNLLQLTIKSLPGWFPQHRKALKMHIRRRLNKTFPLTLWNIYVIDEPLLISAFGTLLTYGFLLGNIKIPNN</sequence>
<gene>
    <name evidence="2" type="primary">AVEN_142535_1</name>
    <name evidence="2" type="ORF">NPIL_305821</name>
</gene>
<reference evidence="2" key="1">
    <citation type="submission" date="2020-08" db="EMBL/GenBank/DDBJ databases">
        <title>Multicomponent nature underlies the extraordinary mechanical properties of spider dragline silk.</title>
        <authorList>
            <person name="Kono N."/>
            <person name="Nakamura H."/>
            <person name="Mori M."/>
            <person name="Yoshida Y."/>
            <person name="Ohtoshi R."/>
            <person name="Malay A.D."/>
            <person name="Moran D.A.P."/>
            <person name="Tomita M."/>
            <person name="Numata K."/>
            <person name="Arakawa K."/>
        </authorList>
    </citation>
    <scope>NUCLEOTIDE SEQUENCE</scope>
</reference>
<keyword evidence="1" id="KW-0812">Transmembrane</keyword>
<evidence type="ECO:0000256" key="1">
    <source>
        <dbReference type="SAM" id="Phobius"/>
    </source>
</evidence>
<feature type="transmembrane region" description="Helical" evidence="1">
    <location>
        <begin position="219"/>
        <end position="240"/>
    </location>
</feature>
<feature type="transmembrane region" description="Helical" evidence="1">
    <location>
        <begin position="147"/>
        <end position="171"/>
    </location>
</feature>
<feature type="transmembrane region" description="Helical" evidence="1">
    <location>
        <begin position="29"/>
        <end position="46"/>
    </location>
</feature>
<dbReference type="OrthoDB" id="5800391at2759"/>
<organism evidence="2 3">
    <name type="scientific">Nephila pilipes</name>
    <name type="common">Giant wood spider</name>
    <name type="synonym">Nephila maculata</name>
    <dbReference type="NCBI Taxonomy" id="299642"/>
    <lineage>
        <taxon>Eukaryota</taxon>
        <taxon>Metazoa</taxon>
        <taxon>Ecdysozoa</taxon>
        <taxon>Arthropoda</taxon>
        <taxon>Chelicerata</taxon>
        <taxon>Arachnida</taxon>
        <taxon>Araneae</taxon>
        <taxon>Araneomorphae</taxon>
        <taxon>Entelegynae</taxon>
        <taxon>Araneoidea</taxon>
        <taxon>Nephilidae</taxon>
        <taxon>Nephila</taxon>
    </lineage>
</organism>
<dbReference type="AlphaFoldDB" id="A0A8X6N3J9"/>
<feature type="transmembrane region" description="Helical" evidence="1">
    <location>
        <begin position="316"/>
        <end position="342"/>
    </location>
</feature>